<feature type="domain" description="Small ribosomal subunit protein uS4 N-terminal" evidence="11">
    <location>
        <begin position="3"/>
        <end position="97"/>
    </location>
</feature>
<accession>A0A1H2VJU7</accession>
<name>A0A1H2VJU7_9FIRM</name>
<dbReference type="OrthoDB" id="9803672at2"/>
<dbReference type="PANTHER" id="PTHR11831:SF4">
    <property type="entry name" value="SMALL RIBOSOMAL SUBUNIT PROTEIN US4M"/>
    <property type="match status" value="1"/>
</dbReference>
<evidence type="ECO:0000256" key="8">
    <source>
        <dbReference type="ARBA" id="ARBA00035254"/>
    </source>
</evidence>
<comment type="function">
    <text evidence="9">With S5 and S12 plays an important role in translational accuracy.</text>
</comment>
<dbReference type="GO" id="GO:0015935">
    <property type="term" value="C:small ribosomal subunit"/>
    <property type="evidence" value="ECO:0007669"/>
    <property type="project" value="InterPro"/>
</dbReference>
<dbReference type="Gene3D" id="3.10.290.10">
    <property type="entry name" value="RNA-binding S4 domain"/>
    <property type="match status" value="1"/>
</dbReference>
<sequence length="207" mass="24170">MARYTGPVCRLCRREGQKLYLKGDKCYTDKCPVARRNYVPGQHGQSRKKVTEYGLQLREKQKVRRFYGIQESQMRMYFDRADKMPGITGENLLKLLELRFDNTVYRLGFASSRAEARQLVRHGHFTINGNKVDIPSTILKVGDVIEVKARSKNSPKFKELVENHRGNTVRWLEVNPEEYRGRVVAEPTREDIDIPIQEHLIVELYSK</sequence>
<evidence type="ECO:0000256" key="5">
    <source>
        <dbReference type="ARBA" id="ARBA00022980"/>
    </source>
</evidence>
<dbReference type="GO" id="GO:0003735">
    <property type="term" value="F:structural constituent of ribosome"/>
    <property type="evidence" value="ECO:0007669"/>
    <property type="project" value="InterPro"/>
</dbReference>
<dbReference type="PANTHER" id="PTHR11831">
    <property type="entry name" value="30S 40S RIBOSOMAL PROTEIN"/>
    <property type="match status" value="1"/>
</dbReference>
<keyword evidence="13" id="KW-1185">Reference proteome</keyword>
<dbReference type="SUPFAM" id="SSF55174">
    <property type="entry name" value="Alpha-L RNA-binding motif"/>
    <property type="match status" value="1"/>
</dbReference>
<dbReference type="InterPro" id="IPR002942">
    <property type="entry name" value="S4_RNA-bd"/>
</dbReference>
<keyword evidence="5 9" id="KW-0689">Ribosomal protein</keyword>
<evidence type="ECO:0000256" key="4">
    <source>
        <dbReference type="ARBA" id="ARBA00022884"/>
    </source>
</evidence>
<proteinExistence type="inferred from homology"/>
<dbReference type="CDD" id="cd00165">
    <property type="entry name" value="S4"/>
    <property type="match status" value="1"/>
</dbReference>
<comment type="subunit">
    <text evidence="7 9">Part of the 30S ribosomal subunit. Contacts protein S5. The interaction surface between S4 and S5 is involved in control of translational fidelity.</text>
</comment>
<evidence type="ECO:0000256" key="7">
    <source>
        <dbReference type="ARBA" id="ARBA00025813"/>
    </source>
</evidence>
<dbReference type="EMBL" id="FNNG01000003">
    <property type="protein sequence ID" value="SDW68621.1"/>
    <property type="molecule type" value="Genomic_DNA"/>
</dbReference>
<evidence type="ECO:0000259" key="11">
    <source>
        <dbReference type="SMART" id="SM01390"/>
    </source>
</evidence>
<reference evidence="12 13" key="1">
    <citation type="submission" date="2016-10" db="EMBL/GenBank/DDBJ databases">
        <authorList>
            <person name="de Groot N.N."/>
        </authorList>
    </citation>
    <scope>NUCLEOTIDE SEQUENCE [LARGE SCALE GENOMIC DNA]</scope>
    <source>
        <strain evidence="12 13">DSM 23310</strain>
    </source>
</reference>
<dbReference type="PROSITE" id="PS50889">
    <property type="entry name" value="S4"/>
    <property type="match status" value="1"/>
</dbReference>
<evidence type="ECO:0000313" key="12">
    <source>
        <dbReference type="EMBL" id="SDW68621.1"/>
    </source>
</evidence>
<dbReference type="Proteomes" id="UP000198828">
    <property type="component" value="Unassembled WGS sequence"/>
</dbReference>
<dbReference type="GO" id="GO:0019843">
    <property type="term" value="F:rRNA binding"/>
    <property type="evidence" value="ECO:0007669"/>
    <property type="project" value="UniProtKB-UniRule"/>
</dbReference>
<dbReference type="GO" id="GO:0006412">
    <property type="term" value="P:translation"/>
    <property type="evidence" value="ECO:0007669"/>
    <property type="project" value="UniProtKB-UniRule"/>
</dbReference>
<keyword evidence="6 9" id="KW-0687">Ribonucleoprotein</keyword>
<dbReference type="AlphaFoldDB" id="A0A1H2VJU7"/>
<evidence type="ECO:0000256" key="3">
    <source>
        <dbReference type="ARBA" id="ARBA00022730"/>
    </source>
</evidence>
<dbReference type="NCBIfam" id="TIGR01017">
    <property type="entry name" value="rpsD_bact"/>
    <property type="match status" value="1"/>
</dbReference>
<dbReference type="Pfam" id="PF00163">
    <property type="entry name" value="Ribosomal_S4"/>
    <property type="match status" value="1"/>
</dbReference>
<comment type="similarity">
    <text evidence="2 9">Belongs to the universal ribosomal protein uS4 family.</text>
</comment>
<dbReference type="InterPro" id="IPR005709">
    <property type="entry name" value="Ribosomal_uS4_bac-type"/>
</dbReference>
<dbReference type="InterPro" id="IPR001912">
    <property type="entry name" value="Ribosomal_uS4_N"/>
</dbReference>
<evidence type="ECO:0000256" key="6">
    <source>
        <dbReference type="ARBA" id="ARBA00023274"/>
    </source>
</evidence>
<comment type="function">
    <text evidence="1 9">One of the primary rRNA binding proteins, it binds directly to 16S rRNA where it nucleates assembly of the body of the 30S subunit.</text>
</comment>
<dbReference type="HAMAP" id="MF_01306_B">
    <property type="entry name" value="Ribosomal_uS4_B"/>
    <property type="match status" value="1"/>
</dbReference>
<dbReference type="InterPro" id="IPR022801">
    <property type="entry name" value="Ribosomal_uS4"/>
</dbReference>
<dbReference type="FunFam" id="1.10.1050.10:FF:000001">
    <property type="entry name" value="30S ribosomal protein S4"/>
    <property type="match status" value="1"/>
</dbReference>
<evidence type="ECO:0000256" key="9">
    <source>
        <dbReference type="HAMAP-Rule" id="MF_01306"/>
    </source>
</evidence>
<dbReference type="SMART" id="SM00363">
    <property type="entry name" value="S4"/>
    <property type="match status" value="1"/>
</dbReference>
<gene>
    <name evidence="9" type="primary">rpsD</name>
    <name evidence="12" type="ORF">SAMN05660923_01130</name>
</gene>
<dbReference type="Pfam" id="PF01479">
    <property type="entry name" value="S4"/>
    <property type="match status" value="1"/>
</dbReference>
<keyword evidence="3 9" id="KW-0699">rRNA-binding</keyword>
<protein>
    <recommendedName>
        <fullName evidence="8 9">Small ribosomal subunit protein uS4</fullName>
    </recommendedName>
</protein>
<dbReference type="SMART" id="SM01390">
    <property type="entry name" value="Ribosomal_S4"/>
    <property type="match status" value="1"/>
</dbReference>
<organism evidence="12 13">
    <name type="scientific">Tepidimicrobium xylanilyticum</name>
    <dbReference type="NCBI Taxonomy" id="1123352"/>
    <lineage>
        <taxon>Bacteria</taxon>
        <taxon>Bacillati</taxon>
        <taxon>Bacillota</taxon>
        <taxon>Tissierellia</taxon>
        <taxon>Tissierellales</taxon>
        <taxon>Tepidimicrobiaceae</taxon>
        <taxon>Tepidimicrobium</taxon>
    </lineage>
</organism>
<feature type="domain" description="RNA-binding S4" evidence="10">
    <location>
        <begin position="98"/>
        <end position="161"/>
    </location>
</feature>
<dbReference type="FunFam" id="3.10.290.10:FF:000001">
    <property type="entry name" value="30S ribosomal protein S4"/>
    <property type="match status" value="1"/>
</dbReference>
<dbReference type="GO" id="GO:0042274">
    <property type="term" value="P:ribosomal small subunit biogenesis"/>
    <property type="evidence" value="ECO:0007669"/>
    <property type="project" value="TreeGrafter"/>
</dbReference>
<evidence type="ECO:0000313" key="13">
    <source>
        <dbReference type="Proteomes" id="UP000198828"/>
    </source>
</evidence>
<evidence type="ECO:0000256" key="1">
    <source>
        <dbReference type="ARBA" id="ARBA00003866"/>
    </source>
</evidence>
<dbReference type="InterPro" id="IPR036986">
    <property type="entry name" value="S4_RNA-bd_sf"/>
</dbReference>
<dbReference type="RefSeq" id="WP_093751649.1">
    <property type="nucleotide sequence ID" value="NZ_BSYN01000011.1"/>
</dbReference>
<dbReference type="Gene3D" id="1.10.1050.10">
    <property type="entry name" value="Ribosomal Protein S4 Delta 41, Chain A, domain 1"/>
    <property type="match status" value="1"/>
</dbReference>
<keyword evidence="4 9" id="KW-0694">RNA-binding</keyword>
<evidence type="ECO:0000259" key="10">
    <source>
        <dbReference type="SMART" id="SM00363"/>
    </source>
</evidence>
<dbReference type="NCBIfam" id="NF003717">
    <property type="entry name" value="PRK05327.1"/>
    <property type="match status" value="1"/>
</dbReference>
<evidence type="ECO:0000256" key="2">
    <source>
        <dbReference type="ARBA" id="ARBA00007465"/>
    </source>
</evidence>